<dbReference type="EMBL" id="JAFBBU010000001">
    <property type="protein sequence ID" value="MBM7472471.1"/>
    <property type="molecule type" value="Genomic_DNA"/>
</dbReference>
<evidence type="ECO:0000313" key="2">
    <source>
        <dbReference type="EMBL" id="MBM7472471.1"/>
    </source>
</evidence>
<protein>
    <submittedName>
        <fullName evidence="2">Uncharacterized protein</fullName>
    </submittedName>
</protein>
<dbReference type="Proteomes" id="UP000776164">
    <property type="component" value="Unassembled WGS sequence"/>
</dbReference>
<keyword evidence="1" id="KW-0472">Membrane</keyword>
<keyword evidence="1" id="KW-0812">Transmembrane</keyword>
<name>A0ABS2L7N3_9MICO</name>
<accession>A0ABS2L7N3</accession>
<feature type="transmembrane region" description="Helical" evidence="1">
    <location>
        <begin position="43"/>
        <end position="64"/>
    </location>
</feature>
<proteinExistence type="predicted"/>
<sequence length="68" mass="6617">MSGKAIVSLAVLSAVIVVAGPVYVGMPATVGLSASEGWAKLLANGAGSIIALAIAWAVCLVAIVSCPH</sequence>
<comment type="caution">
    <text evidence="2">The sequence shown here is derived from an EMBL/GenBank/DDBJ whole genome shotgun (WGS) entry which is preliminary data.</text>
</comment>
<evidence type="ECO:0000256" key="1">
    <source>
        <dbReference type="SAM" id="Phobius"/>
    </source>
</evidence>
<evidence type="ECO:0000313" key="3">
    <source>
        <dbReference type="Proteomes" id="UP000776164"/>
    </source>
</evidence>
<keyword evidence="1" id="KW-1133">Transmembrane helix</keyword>
<keyword evidence="3" id="KW-1185">Reference proteome</keyword>
<organism evidence="2 3">
    <name type="scientific">Subtercola frigoramans</name>
    <dbReference type="NCBI Taxonomy" id="120298"/>
    <lineage>
        <taxon>Bacteria</taxon>
        <taxon>Bacillati</taxon>
        <taxon>Actinomycetota</taxon>
        <taxon>Actinomycetes</taxon>
        <taxon>Micrococcales</taxon>
        <taxon>Microbacteriaceae</taxon>
        <taxon>Subtercola</taxon>
    </lineage>
</organism>
<gene>
    <name evidence="2" type="ORF">JOE66_002105</name>
</gene>
<reference evidence="2 3" key="1">
    <citation type="submission" date="2021-01" db="EMBL/GenBank/DDBJ databases">
        <title>Sequencing the genomes of 1000 actinobacteria strains.</title>
        <authorList>
            <person name="Klenk H.-P."/>
        </authorList>
    </citation>
    <scope>NUCLEOTIDE SEQUENCE [LARGE SCALE GENOMIC DNA]</scope>
    <source>
        <strain evidence="2 3">DSM 13057</strain>
    </source>
</reference>